<protein>
    <submittedName>
        <fullName evidence="1">Uncharacterized protein</fullName>
    </submittedName>
</protein>
<accession>A0A1E5Q351</accession>
<dbReference type="AlphaFoldDB" id="A0A1E5Q351"/>
<gene>
    <name evidence="1" type="ORF">BEN30_17500</name>
</gene>
<evidence type="ECO:0000313" key="2">
    <source>
        <dbReference type="Proteomes" id="UP000095347"/>
    </source>
</evidence>
<dbReference type="EMBL" id="MCGG01000086">
    <property type="protein sequence ID" value="OEJ63738.1"/>
    <property type="molecule type" value="Genomic_DNA"/>
</dbReference>
<organism evidence="1 2">
    <name type="scientific">Magnetovibrio blakemorei</name>
    <dbReference type="NCBI Taxonomy" id="28181"/>
    <lineage>
        <taxon>Bacteria</taxon>
        <taxon>Pseudomonadati</taxon>
        <taxon>Pseudomonadota</taxon>
        <taxon>Alphaproteobacteria</taxon>
        <taxon>Rhodospirillales</taxon>
        <taxon>Magnetovibrionaceae</taxon>
        <taxon>Magnetovibrio</taxon>
    </lineage>
</organism>
<evidence type="ECO:0000313" key="1">
    <source>
        <dbReference type="EMBL" id="OEJ63738.1"/>
    </source>
</evidence>
<name>A0A1E5Q351_9PROT</name>
<comment type="caution">
    <text evidence="1">The sequence shown here is derived from an EMBL/GenBank/DDBJ whole genome shotgun (WGS) entry which is preliminary data.</text>
</comment>
<dbReference type="Proteomes" id="UP000095347">
    <property type="component" value="Unassembled WGS sequence"/>
</dbReference>
<dbReference type="STRING" id="28181.BEN30_17500"/>
<keyword evidence="2" id="KW-1185">Reference proteome</keyword>
<sequence>MGSFVDAIVPYIFKTALKTEPVSWGRFFVFVRRLLRPFCGRGPDGGMACFWVCFYMHQNV</sequence>
<reference evidence="2" key="1">
    <citation type="submission" date="2016-07" db="EMBL/GenBank/DDBJ databases">
        <authorList>
            <person name="Florea S."/>
            <person name="Webb J.S."/>
            <person name="Jaromczyk J."/>
            <person name="Schardl C.L."/>
        </authorList>
    </citation>
    <scope>NUCLEOTIDE SEQUENCE [LARGE SCALE GENOMIC DNA]</scope>
    <source>
        <strain evidence="2">MV-1</strain>
    </source>
</reference>
<proteinExistence type="predicted"/>